<dbReference type="InterPro" id="IPR001792">
    <property type="entry name" value="Acylphosphatase-like_dom"/>
</dbReference>
<evidence type="ECO:0000313" key="9">
    <source>
        <dbReference type="EMBL" id="MBT9144217.1"/>
    </source>
</evidence>
<sequence>MPAKKLIKILVKGRVQGVGFRYFTYRQARQLGLTGYVKNLPSGEVETVAYGEADSLEMFINVIKKGTPFSLIESFTLKDLNPLEFSVNFETFYVI</sequence>
<comment type="catalytic activity">
    <reaction evidence="4 5 6">
        <text>an acyl phosphate + H2O = a carboxylate + phosphate + H(+)</text>
        <dbReference type="Rhea" id="RHEA:14965"/>
        <dbReference type="ChEBI" id="CHEBI:15377"/>
        <dbReference type="ChEBI" id="CHEBI:15378"/>
        <dbReference type="ChEBI" id="CHEBI:29067"/>
        <dbReference type="ChEBI" id="CHEBI:43474"/>
        <dbReference type="ChEBI" id="CHEBI:59918"/>
        <dbReference type="EC" id="3.6.1.7"/>
    </reaction>
</comment>
<comment type="similarity">
    <text evidence="1 7">Belongs to the acylphosphatase family.</text>
</comment>
<protein>
    <recommendedName>
        <fullName evidence="3 5">Acylphosphatase</fullName>
        <ecNumber evidence="2 5">3.6.1.7</ecNumber>
    </recommendedName>
</protein>
<evidence type="ECO:0000256" key="4">
    <source>
        <dbReference type="ARBA" id="ARBA00047645"/>
    </source>
</evidence>
<dbReference type="InterPro" id="IPR020456">
    <property type="entry name" value="Acylphosphatase"/>
</dbReference>
<dbReference type="SUPFAM" id="SSF54975">
    <property type="entry name" value="Acylphosphatase/BLUF domain-like"/>
    <property type="match status" value="1"/>
</dbReference>
<dbReference type="PRINTS" id="PR00112">
    <property type="entry name" value="ACYLPHPHTASE"/>
</dbReference>
<dbReference type="Pfam" id="PF00708">
    <property type="entry name" value="Acylphosphatase"/>
    <property type="match status" value="1"/>
</dbReference>
<organism evidence="9 10">
    <name type="scientific">Psychracetigena formicireducens</name>
    <dbReference type="NCBI Taxonomy" id="2986056"/>
    <lineage>
        <taxon>Bacteria</taxon>
        <taxon>Bacillati</taxon>
        <taxon>Candidatus Lithacetigenota</taxon>
        <taxon>Candidatus Psychracetigena</taxon>
    </lineage>
</organism>
<keyword evidence="5 6" id="KW-0378">Hydrolase</keyword>
<evidence type="ECO:0000259" key="8">
    <source>
        <dbReference type="PROSITE" id="PS51160"/>
    </source>
</evidence>
<evidence type="ECO:0000256" key="6">
    <source>
        <dbReference type="RuleBase" id="RU000553"/>
    </source>
</evidence>
<feature type="active site" evidence="5">
    <location>
        <position position="39"/>
    </location>
</feature>
<dbReference type="EMBL" id="QLTW01000001">
    <property type="protein sequence ID" value="MBT9144217.1"/>
    <property type="molecule type" value="Genomic_DNA"/>
</dbReference>
<evidence type="ECO:0000313" key="10">
    <source>
        <dbReference type="Proteomes" id="UP000811545"/>
    </source>
</evidence>
<comment type="caution">
    <text evidence="9">The sequence shown here is derived from an EMBL/GenBank/DDBJ whole genome shotgun (WGS) entry which is preliminary data.</text>
</comment>
<evidence type="ECO:0000256" key="3">
    <source>
        <dbReference type="ARBA" id="ARBA00015991"/>
    </source>
</evidence>
<evidence type="ECO:0000256" key="7">
    <source>
        <dbReference type="RuleBase" id="RU004168"/>
    </source>
</evidence>
<dbReference type="AlphaFoldDB" id="A0A9E2BG16"/>
<feature type="domain" description="Acylphosphatase-like" evidence="8">
    <location>
        <begin position="6"/>
        <end position="95"/>
    </location>
</feature>
<dbReference type="PROSITE" id="PS00151">
    <property type="entry name" value="ACYLPHOSPHATASE_2"/>
    <property type="match status" value="1"/>
</dbReference>
<gene>
    <name evidence="9" type="primary">acyP</name>
    <name evidence="9" type="ORF">DDT42_00049</name>
</gene>
<dbReference type="Proteomes" id="UP000811545">
    <property type="component" value="Unassembled WGS sequence"/>
</dbReference>
<reference evidence="9 10" key="1">
    <citation type="journal article" date="2021" name="bioRxiv">
        <title>Unique metabolic strategies in Hadean analogues reveal hints for primordial physiology.</title>
        <authorList>
            <person name="Nobu M.K."/>
            <person name="Nakai R."/>
            <person name="Tamazawa S."/>
            <person name="Mori H."/>
            <person name="Toyoda A."/>
            <person name="Ijiri A."/>
            <person name="Suzuki S."/>
            <person name="Kurokawa K."/>
            <person name="Kamagata Y."/>
            <person name="Tamaki H."/>
        </authorList>
    </citation>
    <scope>NUCLEOTIDE SEQUENCE [LARGE SCALE GENOMIC DNA]</scope>
    <source>
        <strain evidence="9">BS525</strain>
    </source>
</reference>
<evidence type="ECO:0000256" key="2">
    <source>
        <dbReference type="ARBA" id="ARBA00012150"/>
    </source>
</evidence>
<dbReference type="InterPro" id="IPR017968">
    <property type="entry name" value="Acylphosphatase_CS"/>
</dbReference>
<evidence type="ECO:0000256" key="1">
    <source>
        <dbReference type="ARBA" id="ARBA00005614"/>
    </source>
</evidence>
<accession>A0A9E2BG16</accession>
<dbReference type="EC" id="3.6.1.7" evidence="2 5"/>
<dbReference type="PROSITE" id="PS00150">
    <property type="entry name" value="ACYLPHOSPHATASE_1"/>
    <property type="match status" value="1"/>
</dbReference>
<name>A0A9E2BG16_PSYF1</name>
<dbReference type="PANTHER" id="PTHR47268:SF4">
    <property type="entry name" value="ACYLPHOSPHATASE"/>
    <property type="match status" value="1"/>
</dbReference>
<dbReference type="GO" id="GO:0003998">
    <property type="term" value="F:acylphosphatase activity"/>
    <property type="evidence" value="ECO:0007669"/>
    <property type="project" value="UniProtKB-EC"/>
</dbReference>
<feature type="active site" evidence="5">
    <location>
        <position position="21"/>
    </location>
</feature>
<dbReference type="PROSITE" id="PS51160">
    <property type="entry name" value="ACYLPHOSPHATASE_3"/>
    <property type="match status" value="1"/>
</dbReference>
<dbReference type="PANTHER" id="PTHR47268">
    <property type="entry name" value="ACYLPHOSPHATASE"/>
    <property type="match status" value="1"/>
</dbReference>
<dbReference type="InterPro" id="IPR036046">
    <property type="entry name" value="Acylphosphatase-like_dom_sf"/>
</dbReference>
<evidence type="ECO:0000256" key="5">
    <source>
        <dbReference type="PROSITE-ProRule" id="PRU00520"/>
    </source>
</evidence>
<proteinExistence type="inferred from homology"/>
<dbReference type="Gene3D" id="3.30.70.100">
    <property type="match status" value="1"/>
</dbReference>